<dbReference type="EMBL" id="JADFFK010000006">
    <property type="protein sequence ID" value="MBE9637233.1"/>
    <property type="molecule type" value="Genomic_DNA"/>
</dbReference>
<dbReference type="EC" id="1.1.5.4" evidence="5"/>
<evidence type="ECO:0000256" key="9">
    <source>
        <dbReference type="ARBA" id="ARBA00023002"/>
    </source>
</evidence>
<evidence type="ECO:0000256" key="10">
    <source>
        <dbReference type="ARBA" id="ARBA00030660"/>
    </source>
</evidence>
<protein>
    <recommendedName>
        <fullName evidence="5">malate dehydrogenase (quinone)</fullName>
        <ecNumber evidence="5">1.1.5.4</ecNumber>
    </recommendedName>
    <alternativeName>
        <fullName evidence="11">MQO</fullName>
    </alternativeName>
    <alternativeName>
        <fullName evidence="10">Malate dehydrogenase [quinone]</fullName>
    </alternativeName>
</protein>
<evidence type="ECO:0000313" key="12">
    <source>
        <dbReference type="EMBL" id="MBE9637233.1"/>
    </source>
</evidence>
<comment type="catalytic activity">
    <reaction evidence="1">
        <text>(S)-malate + a quinone = a quinol + oxaloacetate</text>
        <dbReference type="Rhea" id="RHEA:46012"/>
        <dbReference type="ChEBI" id="CHEBI:15589"/>
        <dbReference type="ChEBI" id="CHEBI:16452"/>
        <dbReference type="ChEBI" id="CHEBI:24646"/>
        <dbReference type="ChEBI" id="CHEBI:132124"/>
        <dbReference type="EC" id="1.1.5.4"/>
    </reaction>
</comment>
<keyword evidence="9" id="KW-0560">Oxidoreductase</keyword>
<keyword evidence="8" id="KW-0274">FAD</keyword>
<evidence type="ECO:0000313" key="13">
    <source>
        <dbReference type="Proteomes" id="UP000607796"/>
    </source>
</evidence>
<evidence type="ECO:0000256" key="8">
    <source>
        <dbReference type="ARBA" id="ARBA00022827"/>
    </source>
</evidence>
<comment type="pathway">
    <text evidence="3">Carbohydrate metabolism; tricarboxylic acid cycle; oxaloacetate from (S)-malate (quinone route): step 1/1.</text>
</comment>
<keyword evidence="13" id="KW-1185">Reference proteome</keyword>
<reference evidence="12 13" key="1">
    <citation type="journal article" date="2021" name="Int. J. Syst. Evol. Microbiol.">
        <title>Salipiger mangrovisoli sp. nov., isolated from mangrove soil and the proposal for the reclassification of Paraphaeobacter pallidus as Salipiger pallidus comb. nov.</title>
        <authorList>
            <person name="Du J."/>
            <person name="Liu Y."/>
            <person name="Pei T."/>
            <person name="Deng M.R."/>
            <person name="Zhu H."/>
        </authorList>
    </citation>
    <scope>NUCLEOTIDE SEQUENCE [LARGE SCALE GENOMIC DNA]</scope>
    <source>
        <strain evidence="12 13">6D45A</strain>
    </source>
</reference>
<accession>A0ABR9X156</accession>
<keyword evidence="7" id="KW-0285">Flavoprotein</keyword>
<comment type="cofactor">
    <cofactor evidence="2">
        <name>FAD</name>
        <dbReference type="ChEBI" id="CHEBI:57692"/>
    </cofactor>
</comment>
<name>A0ABR9X156_9RHOB</name>
<evidence type="ECO:0000256" key="7">
    <source>
        <dbReference type="ARBA" id="ARBA00022630"/>
    </source>
</evidence>
<evidence type="ECO:0000256" key="4">
    <source>
        <dbReference type="ARBA" id="ARBA00006389"/>
    </source>
</evidence>
<sequence>MEYLAGRRMHGNDDHVEQRRAYVPDARDGEWRFRKGGQRVKIIKNTEDGGKLKMGAEIVASENKKTRRPHGVVRVEC</sequence>
<evidence type="ECO:0000256" key="5">
    <source>
        <dbReference type="ARBA" id="ARBA00013026"/>
    </source>
</evidence>
<evidence type="ECO:0000256" key="6">
    <source>
        <dbReference type="ARBA" id="ARBA00022532"/>
    </source>
</evidence>
<comment type="similarity">
    <text evidence="4">Belongs to the MQO family.</text>
</comment>
<organism evidence="12 13">
    <name type="scientific">Salipiger mangrovisoli</name>
    <dbReference type="NCBI Taxonomy" id="2865933"/>
    <lineage>
        <taxon>Bacteria</taxon>
        <taxon>Pseudomonadati</taxon>
        <taxon>Pseudomonadota</taxon>
        <taxon>Alphaproteobacteria</taxon>
        <taxon>Rhodobacterales</taxon>
        <taxon>Roseobacteraceae</taxon>
        <taxon>Salipiger</taxon>
    </lineage>
</organism>
<evidence type="ECO:0000256" key="2">
    <source>
        <dbReference type="ARBA" id="ARBA00001974"/>
    </source>
</evidence>
<proteinExistence type="inferred from homology"/>
<comment type="caution">
    <text evidence="12">The sequence shown here is derived from an EMBL/GenBank/DDBJ whole genome shotgun (WGS) entry which is preliminary data.</text>
</comment>
<evidence type="ECO:0000256" key="1">
    <source>
        <dbReference type="ARBA" id="ARBA00001139"/>
    </source>
</evidence>
<gene>
    <name evidence="12" type="ORF">IQ782_10315</name>
</gene>
<evidence type="ECO:0000256" key="3">
    <source>
        <dbReference type="ARBA" id="ARBA00005012"/>
    </source>
</evidence>
<evidence type="ECO:0000256" key="11">
    <source>
        <dbReference type="ARBA" id="ARBA00031550"/>
    </source>
</evidence>
<keyword evidence="6" id="KW-0816">Tricarboxylic acid cycle</keyword>
<dbReference type="Pfam" id="PF06039">
    <property type="entry name" value="Mqo"/>
    <property type="match status" value="1"/>
</dbReference>
<dbReference type="InterPro" id="IPR006231">
    <property type="entry name" value="MQO"/>
</dbReference>
<dbReference type="Proteomes" id="UP000607796">
    <property type="component" value="Unassembled WGS sequence"/>
</dbReference>